<gene>
    <name evidence="2" type="ORF">HMPREF1991_02151</name>
</gene>
<evidence type="ECO:0000313" key="3">
    <source>
        <dbReference type="Proteomes" id="UP000027442"/>
    </source>
</evidence>
<feature type="transmembrane region" description="Helical" evidence="1">
    <location>
        <begin position="28"/>
        <end position="51"/>
    </location>
</feature>
<organism evidence="2 3">
    <name type="scientific">Hoylesella loescheii DSM 19665 = JCM 12249 = ATCC 15930</name>
    <dbReference type="NCBI Taxonomy" id="1122985"/>
    <lineage>
        <taxon>Bacteria</taxon>
        <taxon>Pseudomonadati</taxon>
        <taxon>Bacteroidota</taxon>
        <taxon>Bacteroidia</taxon>
        <taxon>Bacteroidales</taxon>
        <taxon>Prevotellaceae</taxon>
        <taxon>Hoylesella</taxon>
    </lineage>
</organism>
<keyword evidence="1" id="KW-1133">Transmembrane helix</keyword>
<dbReference type="EMBL" id="JNGW01000093">
    <property type="protein sequence ID" value="KDR51801.1"/>
    <property type="molecule type" value="Genomic_DNA"/>
</dbReference>
<keyword evidence="3" id="KW-1185">Reference proteome</keyword>
<keyword evidence="1" id="KW-0472">Membrane</keyword>
<reference evidence="2 3" key="1">
    <citation type="submission" date="2013-08" db="EMBL/GenBank/DDBJ databases">
        <authorList>
            <person name="Weinstock G."/>
            <person name="Sodergren E."/>
            <person name="Wylie T."/>
            <person name="Fulton L."/>
            <person name="Fulton R."/>
            <person name="Fronick C."/>
            <person name="O'Laughlin M."/>
            <person name="Godfrey J."/>
            <person name="Miner T."/>
            <person name="Herter B."/>
            <person name="Appelbaum E."/>
            <person name="Cordes M."/>
            <person name="Lek S."/>
            <person name="Wollam A."/>
            <person name="Pepin K.H."/>
            <person name="Palsikar V.B."/>
            <person name="Mitreva M."/>
            <person name="Wilson R.K."/>
        </authorList>
    </citation>
    <scope>NUCLEOTIDE SEQUENCE [LARGE SCALE GENOMIC DNA]</scope>
    <source>
        <strain evidence="2 3">ATCC 15930</strain>
    </source>
</reference>
<keyword evidence="1" id="KW-0812">Transmembrane</keyword>
<protein>
    <submittedName>
        <fullName evidence="2">Uncharacterized protein</fullName>
    </submittedName>
</protein>
<dbReference type="PATRIC" id="fig|1122985.7.peg.2230"/>
<dbReference type="HOGENOM" id="CLU_3028497_0_0_10"/>
<dbReference type="Proteomes" id="UP000027442">
    <property type="component" value="Unassembled WGS sequence"/>
</dbReference>
<evidence type="ECO:0000313" key="2">
    <source>
        <dbReference type="EMBL" id="KDR51801.1"/>
    </source>
</evidence>
<name>A0A069QPN1_HOYLO</name>
<evidence type="ECO:0000256" key="1">
    <source>
        <dbReference type="SAM" id="Phobius"/>
    </source>
</evidence>
<accession>A0A069QPN1</accession>
<sequence length="55" mass="6607">MNKSRNQKMSEEERIKQRNLSWRERRRIISRVLFIVLSIVAALIVAFALWIHAVE</sequence>
<comment type="caution">
    <text evidence="2">The sequence shown here is derived from an EMBL/GenBank/DDBJ whole genome shotgun (WGS) entry which is preliminary data.</text>
</comment>
<proteinExistence type="predicted"/>
<dbReference type="AlphaFoldDB" id="A0A069QPN1"/>